<keyword evidence="3" id="KW-0597">Phosphoprotein</keyword>
<keyword evidence="7" id="KW-0812">Transmembrane</keyword>
<evidence type="ECO:0000256" key="2">
    <source>
        <dbReference type="ARBA" id="ARBA00012438"/>
    </source>
</evidence>
<evidence type="ECO:0000256" key="1">
    <source>
        <dbReference type="ARBA" id="ARBA00000085"/>
    </source>
</evidence>
<dbReference type="CDD" id="cd00130">
    <property type="entry name" value="PAS"/>
    <property type="match status" value="1"/>
</dbReference>
<dbReference type="Pfam" id="PF00512">
    <property type="entry name" value="HisKA"/>
    <property type="match status" value="1"/>
</dbReference>
<dbReference type="Pfam" id="PF02518">
    <property type="entry name" value="HATPase_c"/>
    <property type="match status" value="1"/>
</dbReference>
<dbReference type="RefSeq" id="WP_317489290.1">
    <property type="nucleotide sequence ID" value="NZ_CP136051.1"/>
</dbReference>
<dbReference type="SMART" id="SM00091">
    <property type="entry name" value="PAS"/>
    <property type="match status" value="1"/>
</dbReference>
<keyword evidence="6 7" id="KW-0472">Membrane</keyword>
<dbReference type="SMART" id="SM00387">
    <property type="entry name" value="HATPase_c"/>
    <property type="match status" value="1"/>
</dbReference>
<dbReference type="InterPro" id="IPR036097">
    <property type="entry name" value="HisK_dim/P_sf"/>
</dbReference>
<accession>A0ABZ0IS83</accession>
<sequence length="561" mass="63155">MSIPKNILLGFVLAFIVVVAIGIYSYTYFKNSVRLGNQGAVLNEITIMAKEGKAMVVDLDRNVLSFTLTGDSIFKNHFEGRAVLLLNQIEAVRKISSEYPSFMTTIDALKDTATAFVDMRKRLLFSHSSSTGYSTFAADMEGSLNGVMLLLSRLEDQASSFEKSRTETLTRHFYQFVFVFAGLLVLAVILIFGLLYTSNTTIKARELSERRLLQRKEAIKDLYENAPCGYLTVNHEGMVIACNKTLLQLLGYKRNEVIDSKHITTILPSWNQLLENHFKEAEGEVDPKEAEPELVKKNGERRVALASIAASASGLDEYMLTLVDYTERQKFRDQLIQNNLDLEAFSHSVSHDLKAPLRAVNSYSAMLKEDFGTALSDDAQHMLDTIVRNAKNMTLMIEDLLRLSRMGQKEVIESEINMESMVQNVIKGLEAQAGENKVTINVQELGSSKGDIGLIKQVWVNLISNAIKYSGMTQHPEVEIGVYKENNERVFYVRDNGSGFDMQYYDKLFGVFQRLHSRKDFEGTGVGLSIVKRIIDRHHGRVWATSEVNKGATFYFTFLGA</sequence>
<evidence type="ECO:0000313" key="10">
    <source>
        <dbReference type="EMBL" id="WOK06576.1"/>
    </source>
</evidence>
<organism evidence="10 11">
    <name type="scientific">Imperialibacter roseus</name>
    <dbReference type="NCBI Taxonomy" id="1324217"/>
    <lineage>
        <taxon>Bacteria</taxon>
        <taxon>Pseudomonadati</taxon>
        <taxon>Bacteroidota</taxon>
        <taxon>Cytophagia</taxon>
        <taxon>Cytophagales</taxon>
        <taxon>Flammeovirgaceae</taxon>
        <taxon>Imperialibacter</taxon>
    </lineage>
</organism>
<dbReference type="SUPFAM" id="SSF55874">
    <property type="entry name" value="ATPase domain of HSP90 chaperone/DNA topoisomerase II/histidine kinase"/>
    <property type="match status" value="1"/>
</dbReference>
<dbReference type="Gene3D" id="3.30.565.10">
    <property type="entry name" value="Histidine kinase-like ATPase, C-terminal domain"/>
    <property type="match status" value="1"/>
</dbReference>
<dbReference type="PRINTS" id="PR00344">
    <property type="entry name" value="BCTRLSENSOR"/>
</dbReference>
<evidence type="ECO:0000256" key="5">
    <source>
        <dbReference type="ARBA" id="ARBA00022777"/>
    </source>
</evidence>
<keyword evidence="10" id="KW-0067">ATP-binding</keyword>
<keyword evidence="11" id="KW-1185">Reference proteome</keyword>
<dbReference type="Proteomes" id="UP001302349">
    <property type="component" value="Chromosome"/>
</dbReference>
<dbReference type="PROSITE" id="PS50112">
    <property type="entry name" value="PAS"/>
    <property type="match status" value="1"/>
</dbReference>
<reference evidence="10 11" key="1">
    <citation type="journal article" date="2023" name="Microbiol. Resour. Announc.">
        <title>Complete Genome Sequence of Imperialibacter roseus strain P4T.</title>
        <authorList>
            <person name="Tizabi D.R."/>
            <person name="Bachvaroff T."/>
            <person name="Hill R.T."/>
        </authorList>
    </citation>
    <scope>NUCLEOTIDE SEQUENCE [LARGE SCALE GENOMIC DNA]</scope>
    <source>
        <strain evidence="10 11">P4T</strain>
    </source>
</reference>
<feature type="domain" description="Histidine kinase" evidence="8">
    <location>
        <begin position="348"/>
        <end position="561"/>
    </location>
</feature>
<dbReference type="CDD" id="cd00082">
    <property type="entry name" value="HisKA"/>
    <property type="match status" value="1"/>
</dbReference>
<dbReference type="InterPro" id="IPR003661">
    <property type="entry name" value="HisK_dim/P_dom"/>
</dbReference>
<evidence type="ECO:0000259" key="9">
    <source>
        <dbReference type="PROSITE" id="PS50112"/>
    </source>
</evidence>
<dbReference type="SUPFAM" id="SSF47384">
    <property type="entry name" value="Homodimeric domain of signal transducing histidine kinase"/>
    <property type="match status" value="1"/>
</dbReference>
<protein>
    <recommendedName>
        <fullName evidence="2">histidine kinase</fullName>
        <ecNumber evidence="2">2.7.13.3</ecNumber>
    </recommendedName>
</protein>
<dbReference type="SMART" id="SM00388">
    <property type="entry name" value="HisKA"/>
    <property type="match status" value="1"/>
</dbReference>
<dbReference type="Gene3D" id="3.30.450.20">
    <property type="entry name" value="PAS domain"/>
    <property type="match status" value="1"/>
</dbReference>
<proteinExistence type="predicted"/>
<dbReference type="PANTHER" id="PTHR42878">
    <property type="entry name" value="TWO-COMPONENT HISTIDINE KINASE"/>
    <property type="match status" value="1"/>
</dbReference>
<keyword evidence="5" id="KW-0418">Kinase</keyword>
<dbReference type="PANTHER" id="PTHR42878:SF15">
    <property type="entry name" value="BACTERIOPHYTOCHROME"/>
    <property type="match status" value="1"/>
</dbReference>
<feature type="transmembrane region" description="Helical" evidence="7">
    <location>
        <begin position="6"/>
        <end position="29"/>
    </location>
</feature>
<dbReference type="InterPro" id="IPR004358">
    <property type="entry name" value="Sig_transdc_His_kin-like_C"/>
</dbReference>
<evidence type="ECO:0000256" key="7">
    <source>
        <dbReference type="SAM" id="Phobius"/>
    </source>
</evidence>
<keyword evidence="10" id="KW-0547">Nucleotide-binding</keyword>
<keyword evidence="7" id="KW-1133">Transmembrane helix</keyword>
<dbReference type="EC" id="2.7.13.3" evidence="2"/>
<evidence type="ECO:0000256" key="4">
    <source>
        <dbReference type="ARBA" id="ARBA00022679"/>
    </source>
</evidence>
<keyword evidence="4" id="KW-0808">Transferase</keyword>
<comment type="catalytic activity">
    <reaction evidence="1">
        <text>ATP + protein L-histidine = ADP + protein N-phospho-L-histidine.</text>
        <dbReference type="EC" id="2.7.13.3"/>
    </reaction>
</comment>
<dbReference type="InterPro" id="IPR050351">
    <property type="entry name" value="BphY/WalK/GraS-like"/>
</dbReference>
<dbReference type="NCBIfam" id="TIGR00229">
    <property type="entry name" value="sensory_box"/>
    <property type="match status" value="1"/>
</dbReference>
<dbReference type="Gene3D" id="1.10.287.130">
    <property type="match status" value="1"/>
</dbReference>
<dbReference type="PROSITE" id="PS50109">
    <property type="entry name" value="HIS_KIN"/>
    <property type="match status" value="1"/>
</dbReference>
<dbReference type="InterPro" id="IPR000014">
    <property type="entry name" value="PAS"/>
</dbReference>
<evidence type="ECO:0000259" key="8">
    <source>
        <dbReference type="PROSITE" id="PS50109"/>
    </source>
</evidence>
<evidence type="ECO:0000313" key="11">
    <source>
        <dbReference type="Proteomes" id="UP001302349"/>
    </source>
</evidence>
<dbReference type="InterPro" id="IPR036890">
    <property type="entry name" value="HATPase_C_sf"/>
</dbReference>
<dbReference type="GO" id="GO:0005524">
    <property type="term" value="F:ATP binding"/>
    <property type="evidence" value="ECO:0007669"/>
    <property type="project" value="UniProtKB-KW"/>
</dbReference>
<evidence type="ECO:0000256" key="3">
    <source>
        <dbReference type="ARBA" id="ARBA00022553"/>
    </source>
</evidence>
<dbReference type="SUPFAM" id="SSF55785">
    <property type="entry name" value="PYP-like sensor domain (PAS domain)"/>
    <property type="match status" value="1"/>
</dbReference>
<gene>
    <name evidence="10" type="ORF">RT717_26225</name>
</gene>
<feature type="domain" description="PAS" evidence="9">
    <location>
        <begin position="215"/>
        <end position="267"/>
    </location>
</feature>
<dbReference type="InterPro" id="IPR003594">
    <property type="entry name" value="HATPase_dom"/>
</dbReference>
<dbReference type="EMBL" id="CP136051">
    <property type="protein sequence ID" value="WOK06576.1"/>
    <property type="molecule type" value="Genomic_DNA"/>
</dbReference>
<dbReference type="Pfam" id="PF13426">
    <property type="entry name" value="PAS_9"/>
    <property type="match status" value="1"/>
</dbReference>
<evidence type="ECO:0000256" key="6">
    <source>
        <dbReference type="ARBA" id="ARBA00023136"/>
    </source>
</evidence>
<name>A0ABZ0IS83_9BACT</name>
<dbReference type="InterPro" id="IPR005467">
    <property type="entry name" value="His_kinase_dom"/>
</dbReference>
<dbReference type="InterPro" id="IPR035965">
    <property type="entry name" value="PAS-like_dom_sf"/>
</dbReference>
<feature type="transmembrane region" description="Helical" evidence="7">
    <location>
        <begin position="173"/>
        <end position="196"/>
    </location>
</feature>